<evidence type="ECO:0000256" key="1">
    <source>
        <dbReference type="ARBA" id="ARBA00048819"/>
    </source>
</evidence>
<dbReference type="SUPFAM" id="SSF55931">
    <property type="entry name" value="Glutamine synthetase/guanido kinase"/>
    <property type="match status" value="1"/>
</dbReference>
<dbReference type="Gene3D" id="3.30.590.20">
    <property type="match status" value="1"/>
</dbReference>
<evidence type="ECO:0000313" key="2">
    <source>
        <dbReference type="EMBL" id="EFG81351.1"/>
    </source>
</evidence>
<gene>
    <name evidence="2" type="ORF">HMPREF0281_01524</name>
</gene>
<dbReference type="InterPro" id="IPR006336">
    <property type="entry name" value="GCS2"/>
</dbReference>
<keyword evidence="3" id="KW-1185">Reference proteome</keyword>
<dbReference type="PANTHER" id="PTHR36510">
    <property type="entry name" value="GLUTAMATE--CYSTEINE LIGASE 2-RELATED"/>
    <property type="match status" value="1"/>
</dbReference>
<comment type="catalytic activity">
    <reaction evidence="1">
        <text>L-cysteine + L-glutamate + ATP = gamma-L-glutamyl-L-cysteine + ADP + phosphate + H(+)</text>
        <dbReference type="Rhea" id="RHEA:13285"/>
        <dbReference type="ChEBI" id="CHEBI:15378"/>
        <dbReference type="ChEBI" id="CHEBI:29985"/>
        <dbReference type="ChEBI" id="CHEBI:30616"/>
        <dbReference type="ChEBI" id="CHEBI:35235"/>
        <dbReference type="ChEBI" id="CHEBI:43474"/>
        <dbReference type="ChEBI" id="CHEBI:58173"/>
        <dbReference type="ChEBI" id="CHEBI:456216"/>
        <dbReference type="EC" id="6.3.2.2"/>
    </reaction>
</comment>
<comment type="caution">
    <text evidence="2">The sequence shown here is derived from an EMBL/GenBank/DDBJ whole genome shotgun (WGS) entry which is preliminary data.</text>
</comment>
<dbReference type="GO" id="GO:0016874">
    <property type="term" value="F:ligase activity"/>
    <property type="evidence" value="ECO:0007669"/>
    <property type="project" value="UniProtKB-KW"/>
</dbReference>
<dbReference type="Pfam" id="PF04107">
    <property type="entry name" value="GCS2"/>
    <property type="match status" value="1"/>
</dbReference>
<protein>
    <submittedName>
        <fullName evidence="2">Carboxylate-amine ligase</fullName>
    </submittedName>
</protein>
<reference evidence="2 3" key="1">
    <citation type="submission" date="2010-04" db="EMBL/GenBank/DDBJ databases">
        <authorList>
            <person name="Weinstock G."/>
            <person name="Sodergren E."/>
            <person name="Clifton S."/>
            <person name="Fulton L."/>
            <person name="Fulton B."/>
            <person name="Courtney L."/>
            <person name="Fronick C."/>
            <person name="Harrison M."/>
            <person name="Strong C."/>
            <person name="Farmer C."/>
            <person name="Delahaunty K."/>
            <person name="Markovic C."/>
            <person name="Hall O."/>
            <person name="Minx P."/>
            <person name="Tomlinson C."/>
            <person name="Mitreva M."/>
            <person name="Hou S."/>
            <person name="Wollam A."/>
            <person name="Pepin K.H."/>
            <person name="Johnson M."/>
            <person name="Bhonagiri V."/>
            <person name="Zhang X."/>
            <person name="Suruliraj S."/>
            <person name="Warren W."/>
            <person name="Chinwalla A."/>
            <person name="Mardis E.R."/>
            <person name="Wilson R.K."/>
        </authorList>
    </citation>
    <scope>NUCLEOTIDE SEQUENCE [LARGE SCALE GENOMIC DNA]</scope>
    <source>
        <strain evidence="2 3">DSM 20306</strain>
    </source>
</reference>
<dbReference type="Proteomes" id="UP000006015">
    <property type="component" value="Unassembled WGS sequence"/>
</dbReference>
<sequence>MSNTEYVEEIFARSPQPTLGVEWEVALVDPVTRDLVPRASEIVDAVADTAPDIHLEKEFLQNTVELVTGICHTVPEAIAELTTGIRAVQAAATARDIRVWASGGHPFSDFRKTRSRKRNPIRKLSTAPSTGASRCCCGARTCTSVSPTRTACGRLSMR</sequence>
<proteinExistence type="predicted"/>
<dbReference type="InterPro" id="IPR014746">
    <property type="entry name" value="Gln_synth/guanido_kin_cat_dom"/>
</dbReference>
<dbReference type="PANTHER" id="PTHR36510:SF1">
    <property type="entry name" value="GLUTAMATE--CYSTEINE LIGASE 2-RELATED"/>
    <property type="match status" value="1"/>
</dbReference>
<dbReference type="EMBL" id="ADNS01000012">
    <property type="protein sequence ID" value="EFG81351.1"/>
    <property type="molecule type" value="Genomic_DNA"/>
</dbReference>
<name>A0ABP2ICU7_CORAM</name>
<evidence type="ECO:0000313" key="3">
    <source>
        <dbReference type="Proteomes" id="UP000006015"/>
    </source>
</evidence>
<accession>A0ABP2ICU7</accession>
<keyword evidence="2" id="KW-0436">Ligase</keyword>
<dbReference type="InterPro" id="IPR050141">
    <property type="entry name" value="GCL_type2/YbdK_subfam"/>
</dbReference>
<organism evidence="2 3">
    <name type="scientific">Corynebacterium ammoniagenes DSM 20306</name>
    <dbReference type="NCBI Taxonomy" id="649754"/>
    <lineage>
        <taxon>Bacteria</taxon>
        <taxon>Bacillati</taxon>
        <taxon>Actinomycetota</taxon>
        <taxon>Actinomycetes</taxon>
        <taxon>Mycobacteriales</taxon>
        <taxon>Corynebacteriaceae</taxon>
        <taxon>Corynebacterium</taxon>
    </lineage>
</organism>